<dbReference type="EMBL" id="BAABHK010000002">
    <property type="protein sequence ID" value="GAA4622745.1"/>
    <property type="molecule type" value="Genomic_DNA"/>
</dbReference>
<gene>
    <name evidence="4" type="ORF">GCM10023196_016160</name>
</gene>
<sequence>MPKPSRRSGNLPAEVTSFVGRRHELAEARKRLTVARLVSLVGPGGVGKTRLAIRVAADLGRGFPDGVRLIELAELQDPALVGNAVVAALDLRDQAAIEPVALIRSYLKDKELLLVLDNCEHVLDTAARLVSDVMRAAPGVRVIATSREPLSVAGEHVLPVPPLQLPSPQVREPLTRLRQNEAVRLFTERAAASGGFGLTVSNQEAVVDLCRRLDGLPLAIELAAVRTRVLSPEQVRDRLDDRFALLTGGSRAALPRHQTLRATIGWSYDLLAPAERTLFTRLCVFAGRFTLADVEAVCCSGDLPAAGALDLLSSLLDKSLVIKQDAGDAVCYRLHETMREYARLKLREAGEEDAVERRCAGHYEARCRAFAAEGRYRLVEWLAWMELEVDNVRAVLRGRMDQDDPGRGIDLATSLIWFWVTRATAEGVRCLDELLVRDAEPVAHPWAYFVRGFLAVLQGDPAAALPALERGVAAARAAGQPDALSQSLAMASIAANMAGDRVSSRRLLDEARGLADGLDDPGATLMTHQARALNGFLDGDLELVGSVASLGATLSREVGDLYSLEMMLMNQGFAALMSRDRATVRRRSADRPPTRRPVGTVLSARRAGLLCGPVARAAAGSAARRGDGEPARRSGGHHQRGNGSGVLACHHGGDGGTRPVEIRVGVQGRAAAEQRCRSAARPPRGRPSRRRGFRSWEPRNTREARGRCRATPG</sequence>
<dbReference type="PANTHER" id="PTHR47691">
    <property type="entry name" value="REGULATOR-RELATED"/>
    <property type="match status" value="1"/>
</dbReference>
<dbReference type="Proteomes" id="UP001501442">
    <property type="component" value="Unassembled WGS sequence"/>
</dbReference>
<dbReference type="RefSeq" id="WP_345430019.1">
    <property type="nucleotide sequence ID" value="NZ_BAABHK010000002.1"/>
</dbReference>
<feature type="compositionally biased region" description="Basic and acidic residues" evidence="1">
    <location>
        <begin position="694"/>
        <end position="706"/>
    </location>
</feature>
<dbReference type="InterPro" id="IPR058852">
    <property type="entry name" value="HTH_77"/>
</dbReference>
<organism evidence="4 5">
    <name type="scientific">Actinoallomurus vinaceus</name>
    <dbReference type="NCBI Taxonomy" id="1080074"/>
    <lineage>
        <taxon>Bacteria</taxon>
        <taxon>Bacillati</taxon>
        <taxon>Actinomycetota</taxon>
        <taxon>Actinomycetes</taxon>
        <taxon>Streptosporangiales</taxon>
        <taxon>Thermomonosporaceae</taxon>
        <taxon>Actinoallomurus</taxon>
    </lineage>
</organism>
<comment type="caution">
    <text evidence="4">The sequence shown here is derived from an EMBL/GenBank/DDBJ whole genome shotgun (WGS) entry which is preliminary data.</text>
</comment>
<dbReference type="Pfam" id="PF00931">
    <property type="entry name" value="NB-ARC"/>
    <property type="match status" value="1"/>
</dbReference>
<name>A0ABP8U709_9ACTN</name>
<evidence type="ECO:0000313" key="4">
    <source>
        <dbReference type="EMBL" id="GAA4622745.1"/>
    </source>
</evidence>
<feature type="compositionally biased region" description="Basic residues" evidence="1">
    <location>
        <begin position="683"/>
        <end position="693"/>
    </location>
</feature>
<keyword evidence="5" id="KW-1185">Reference proteome</keyword>
<protein>
    <recommendedName>
        <fullName evidence="6">NB-ARC domain-containing protein</fullName>
    </recommendedName>
</protein>
<dbReference type="InterPro" id="IPR002182">
    <property type="entry name" value="NB-ARC"/>
</dbReference>
<evidence type="ECO:0000256" key="1">
    <source>
        <dbReference type="SAM" id="MobiDB-lite"/>
    </source>
</evidence>
<evidence type="ECO:0000259" key="2">
    <source>
        <dbReference type="Pfam" id="PF00931"/>
    </source>
</evidence>
<evidence type="ECO:0000259" key="3">
    <source>
        <dbReference type="Pfam" id="PF25872"/>
    </source>
</evidence>
<reference evidence="5" key="1">
    <citation type="journal article" date="2019" name="Int. J. Syst. Evol. Microbiol.">
        <title>The Global Catalogue of Microorganisms (GCM) 10K type strain sequencing project: providing services to taxonomists for standard genome sequencing and annotation.</title>
        <authorList>
            <consortium name="The Broad Institute Genomics Platform"/>
            <consortium name="The Broad Institute Genome Sequencing Center for Infectious Disease"/>
            <person name="Wu L."/>
            <person name="Ma J."/>
        </authorList>
    </citation>
    <scope>NUCLEOTIDE SEQUENCE [LARGE SCALE GENOMIC DNA]</scope>
    <source>
        <strain evidence="5">JCM 17939</strain>
    </source>
</reference>
<dbReference type="PANTHER" id="PTHR47691:SF3">
    <property type="entry name" value="HTH-TYPE TRANSCRIPTIONAL REGULATOR RV0890C-RELATED"/>
    <property type="match status" value="1"/>
</dbReference>
<dbReference type="InterPro" id="IPR027417">
    <property type="entry name" value="P-loop_NTPase"/>
</dbReference>
<dbReference type="Pfam" id="PF25872">
    <property type="entry name" value="HTH_77"/>
    <property type="match status" value="1"/>
</dbReference>
<dbReference type="InterPro" id="IPR036388">
    <property type="entry name" value="WH-like_DNA-bd_sf"/>
</dbReference>
<feature type="domain" description="NB-ARC" evidence="2">
    <location>
        <begin position="36"/>
        <end position="155"/>
    </location>
</feature>
<dbReference type="PRINTS" id="PR00364">
    <property type="entry name" value="DISEASERSIST"/>
</dbReference>
<feature type="domain" description="Winged helix-turn-helix" evidence="3">
    <location>
        <begin position="271"/>
        <end position="346"/>
    </location>
</feature>
<dbReference type="Gene3D" id="1.10.10.10">
    <property type="entry name" value="Winged helix-like DNA-binding domain superfamily/Winged helix DNA-binding domain"/>
    <property type="match status" value="1"/>
</dbReference>
<dbReference type="Gene3D" id="3.40.50.300">
    <property type="entry name" value="P-loop containing nucleotide triphosphate hydrolases"/>
    <property type="match status" value="1"/>
</dbReference>
<feature type="region of interest" description="Disordered" evidence="1">
    <location>
        <begin position="618"/>
        <end position="713"/>
    </location>
</feature>
<evidence type="ECO:0000313" key="5">
    <source>
        <dbReference type="Proteomes" id="UP001501442"/>
    </source>
</evidence>
<dbReference type="SUPFAM" id="SSF52540">
    <property type="entry name" value="P-loop containing nucleoside triphosphate hydrolases"/>
    <property type="match status" value="1"/>
</dbReference>
<evidence type="ECO:0008006" key="6">
    <source>
        <dbReference type="Google" id="ProtNLM"/>
    </source>
</evidence>
<proteinExistence type="predicted"/>
<accession>A0ABP8U709</accession>